<reference evidence="2 3" key="1">
    <citation type="submission" date="2020-04" db="EMBL/GenBank/DDBJ databases">
        <authorList>
            <person name="De Canck E."/>
        </authorList>
    </citation>
    <scope>NUCLEOTIDE SEQUENCE [LARGE SCALE GENOMIC DNA]</scope>
    <source>
        <strain evidence="2 3">LMG 29739</strain>
    </source>
</reference>
<feature type="transmembrane region" description="Helical" evidence="1">
    <location>
        <begin position="242"/>
        <end position="262"/>
    </location>
</feature>
<feature type="transmembrane region" description="Helical" evidence="1">
    <location>
        <begin position="20"/>
        <end position="47"/>
    </location>
</feature>
<evidence type="ECO:0000313" key="2">
    <source>
        <dbReference type="EMBL" id="CAB3753863.1"/>
    </source>
</evidence>
<feature type="transmembrane region" description="Helical" evidence="1">
    <location>
        <begin position="182"/>
        <end position="199"/>
    </location>
</feature>
<feature type="transmembrane region" description="Helical" evidence="1">
    <location>
        <begin position="114"/>
        <end position="133"/>
    </location>
</feature>
<feature type="transmembrane region" description="Helical" evidence="1">
    <location>
        <begin position="211"/>
        <end position="236"/>
    </location>
</feature>
<keyword evidence="3" id="KW-1185">Reference proteome</keyword>
<feature type="transmembrane region" description="Helical" evidence="1">
    <location>
        <begin position="54"/>
        <end position="75"/>
    </location>
</feature>
<sequence length="422" mass="46404">MKRIGAHMIADLRANPFAHGLILMVPAIQFGLSYFASVSAALFIALAAHMRMRITPLTTGIVMIAVSLSLIWNTLFLPDFPNMPREARLVVGMLLLAWGLAGQPRHDIAKFNGWWPLLMLVALAVAALLQSVAGRKGISLYVPTKFFVNDNDTALASAWVEQAREHGYDFKLRATASFSEPSYLGGVSLFLNFICLHTLRGRARLAANGTALVACLIAQTMFGLLANLIIMFAFYHRHLNKSVMLCLAAFGLAALALPIFAAEPSRIERILSGDDVSTGLRIFQPFEVLNQVLFHAPFGVPETTSLEYFIRNGLAERFADAPVQNGVFNVLFAYGWLGFAVMWMLLRTAGGGIYALFLLLLFCQNGASLDFDKIVMVTFAIHIARHVRATTTDLHALTRLTEPRMRGAGDRRAVSHPSVQNL</sequence>
<proteinExistence type="predicted"/>
<keyword evidence="1" id="KW-1133">Transmembrane helix</keyword>
<dbReference type="Proteomes" id="UP000494329">
    <property type="component" value="Unassembled WGS sequence"/>
</dbReference>
<gene>
    <name evidence="2" type="ORF">LMG29739_01803</name>
</gene>
<feature type="transmembrane region" description="Helical" evidence="1">
    <location>
        <begin position="87"/>
        <end position="102"/>
    </location>
</feature>
<keyword evidence="1" id="KW-0812">Transmembrane</keyword>
<evidence type="ECO:0000313" key="3">
    <source>
        <dbReference type="Proteomes" id="UP000494329"/>
    </source>
</evidence>
<dbReference type="RefSeq" id="WP_175110544.1">
    <property type="nucleotide sequence ID" value="NZ_CADIKF010000011.1"/>
</dbReference>
<organism evidence="2 3">
    <name type="scientific">Paraburkholderia solisilvae</name>
    <dbReference type="NCBI Taxonomy" id="624376"/>
    <lineage>
        <taxon>Bacteria</taxon>
        <taxon>Pseudomonadati</taxon>
        <taxon>Pseudomonadota</taxon>
        <taxon>Betaproteobacteria</taxon>
        <taxon>Burkholderiales</taxon>
        <taxon>Burkholderiaceae</taxon>
        <taxon>Paraburkholderia</taxon>
    </lineage>
</organism>
<evidence type="ECO:0000256" key="1">
    <source>
        <dbReference type="SAM" id="Phobius"/>
    </source>
</evidence>
<protein>
    <submittedName>
        <fullName evidence="2">Uncharacterized protein</fullName>
    </submittedName>
</protein>
<keyword evidence="1" id="KW-0472">Membrane</keyword>
<name>A0A6J5DIV4_9BURK</name>
<accession>A0A6J5DIV4</accession>
<dbReference type="EMBL" id="CADIKF010000011">
    <property type="protein sequence ID" value="CAB3753863.1"/>
    <property type="molecule type" value="Genomic_DNA"/>
</dbReference>
<dbReference type="AlphaFoldDB" id="A0A6J5DIV4"/>
<feature type="transmembrane region" description="Helical" evidence="1">
    <location>
        <begin position="327"/>
        <end position="346"/>
    </location>
</feature>
<feature type="transmembrane region" description="Helical" evidence="1">
    <location>
        <begin position="352"/>
        <end position="371"/>
    </location>
</feature>